<dbReference type="InterPro" id="IPR043502">
    <property type="entry name" value="DNA/RNA_pol_sf"/>
</dbReference>
<dbReference type="SUPFAM" id="SSF56672">
    <property type="entry name" value="DNA/RNA polymerases"/>
    <property type="match status" value="1"/>
</dbReference>
<dbReference type="CDD" id="cd06257">
    <property type="entry name" value="DnaJ"/>
    <property type="match status" value="1"/>
</dbReference>
<dbReference type="Gene3D" id="1.10.287.3160">
    <property type="match status" value="1"/>
</dbReference>
<feature type="region of interest" description="Disordered" evidence="3">
    <location>
        <begin position="525"/>
        <end position="562"/>
    </location>
</feature>
<dbReference type="InterPro" id="IPR001623">
    <property type="entry name" value="DnaJ_domain"/>
</dbReference>
<dbReference type="EMBL" id="CAUEEQ010028585">
    <property type="protein sequence ID" value="CAJ0948485.1"/>
    <property type="molecule type" value="Genomic_DNA"/>
</dbReference>
<feature type="transmembrane region" description="Helical" evidence="4">
    <location>
        <begin position="84"/>
        <end position="103"/>
    </location>
</feature>
<dbReference type="Proteomes" id="UP001176940">
    <property type="component" value="Unassembled WGS sequence"/>
</dbReference>
<dbReference type="EC" id="3.1.26.4" evidence="2"/>
<protein>
    <recommendedName>
        <fullName evidence="2">ribonuclease H</fullName>
        <ecNumber evidence="2">3.1.26.4</ecNumber>
    </recommendedName>
</protein>
<dbReference type="PROSITE" id="PS50076">
    <property type="entry name" value="DNAJ_2"/>
    <property type="match status" value="1"/>
</dbReference>
<dbReference type="Gene3D" id="3.30.70.270">
    <property type="match status" value="1"/>
</dbReference>
<evidence type="ECO:0000256" key="1">
    <source>
        <dbReference type="ARBA" id="ARBA00010879"/>
    </source>
</evidence>
<dbReference type="SMART" id="SM00271">
    <property type="entry name" value="DnaJ"/>
    <property type="match status" value="1"/>
</dbReference>
<dbReference type="InterPro" id="IPR036869">
    <property type="entry name" value="J_dom_sf"/>
</dbReference>
<dbReference type="SUPFAM" id="SSF46565">
    <property type="entry name" value="Chaperone J-domain"/>
    <property type="match status" value="1"/>
</dbReference>
<dbReference type="PROSITE" id="PS50878">
    <property type="entry name" value="RT_POL"/>
    <property type="match status" value="1"/>
</dbReference>
<dbReference type="PANTHER" id="PTHR33050:SF7">
    <property type="entry name" value="RIBONUCLEASE H"/>
    <property type="match status" value="1"/>
</dbReference>
<feature type="compositionally biased region" description="Basic and acidic residues" evidence="3">
    <location>
        <begin position="541"/>
        <end position="555"/>
    </location>
</feature>
<dbReference type="PANTHER" id="PTHR33050">
    <property type="entry name" value="REVERSE TRANSCRIPTASE DOMAIN-CONTAINING PROTEIN"/>
    <property type="match status" value="1"/>
</dbReference>
<feature type="domain" description="Reverse transcriptase" evidence="6">
    <location>
        <begin position="628"/>
        <end position="810"/>
    </location>
</feature>
<evidence type="ECO:0000313" key="8">
    <source>
        <dbReference type="Proteomes" id="UP001176940"/>
    </source>
</evidence>
<dbReference type="PRINTS" id="PR00625">
    <property type="entry name" value="JDOMAIN"/>
</dbReference>
<dbReference type="Gene3D" id="1.10.287.110">
    <property type="entry name" value="DnaJ domain"/>
    <property type="match status" value="1"/>
</dbReference>
<sequence>MAAGKMSASKELMQMDLYGLLGIEAEASEKEIKKAYRQKALTCHPDKNPDNPRAAELFHQLSQALEVLTDGAARVSQAEIKSGILHYIILLYFFCIFHLAVPINSFKTAQLIFFFKALTFFILLSTCQYPGTSGYNMRPDNWSLCENTPTTPFQSKNSCLSAASLTSSRQRMTNSGKPKKPQQRGLRSLMPKERRYVNMQQHSFRPMAFCLNTHFLKVSLWNKPHYLEAREKEAQSRVTEEEEAFVARTLEQEIIRLREEGSRQLEEQQRLVREQIKLEKVQKTQAPVDSLIVAVNHALKVDDDSNSAPEHAVSFTRTKRSHKTFASHPDFLDIVRRHRERPDKRFTGKKDLVSKYPFSADLVKDWTDPPIIAVSRLASKTLLSVPDGASIKSPTERQLDSLARSVYEASGSSLSPSFAAAWVAKAMVSWADALAKSIHEQDLPSEMADRAKQIAMATGAFSVKSLTSLFPTPQGERASSFPNRGPRRPSSASLTFAFGPFVPAQPGPILPVFPDRTDPLAQTETLVHPSGRILPGAENRGSPEPEVRDPPDSRLNDSGTAPVDTTRVGGRLLLFQQAWLSVIHDEWVRDLVSSGYKIEFSAPPPTRSGAQSRALLCAIHSLRQCGVIVPVPEHERFKGFYSNLFVVPKKDGKVRPILDLKLLNKCVRVRHFRMESLRSVISSMERGEFLASIDIKDAYLHIPIFPPHQRFLRFAVLEDHFQFTALPFGLATAPRVFTKVMAAVMAILHSRGVVVLPYLDDLLIKGPSFQACESSVHITLDSLSRLGWLINLDKSSPVPARRISFLGMILDTSRGLVLLPRSKAQALQQGARTLCHPRPRTIRYAMKILGKMVAAIEAVPFAQLHLRPLQQALLDNWDRSLPSLDCPCPLSPRGRWTVRESRLPINILEIRAIRLALSRFHALLAGHPIRVQSDNVTAVAYINHQGGTRSRAAMQEVSHILRWAETNHSTISAVHIPGVENWAADFLSRQGLASGEWELHPEVFRQICLR</sequence>
<accession>A0ABN9LR94</accession>
<comment type="similarity">
    <text evidence="1">Belongs to the beta type-B retroviral polymerase family. HERV class-II K(HML-2) pol subfamily.</text>
</comment>
<evidence type="ECO:0000256" key="3">
    <source>
        <dbReference type="SAM" id="MobiDB-lite"/>
    </source>
</evidence>
<keyword evidence="4" id="KW-1133">Transmembrane helix</keyword>
<dbReference type="InterPro" id="IPR000477">
    <property type="entry name" value="RT_dom"/>
</dbReference>
<feature type="domain" description="J" evidence="5">
    <location>
        <begin position="16"/>
        <end position="81"/>
    </location>
</feature>
<organism evidence="7 8">
    <name type="scientific">Ranitomeya imitator</name>
    <name type="common">mimic poison frog</name>
    <dbReference type="NCBI Taxonomy" id="111125"/>
    <lineage>
        <taxon>Eukaryota</taxon>
        <taxon>Metazoa</taxon>
        <taxon>Chordata</taxon>
        <taxon>Craniata</taxon>
        <taxon>Vertebrata</taxon>
        <taxon>Euteleostomi</taxon>
        <taxon>Amphibia</taxon>
        <taxon>Batrachia</taxon>
        <taxon>Anura</taxon>
        <taxon>Neobatrachia</taxon>
        <taxon>Hyloidea</taxon>
        <taxon>Dendrobatidae</taxon>
        <taxon>Dendrobatinae</taxon>
        <taxon>Ranitomeya</taxon>
    </lineage>
</organism>
<dbReference type="CDD" id="cd03714">
    <property type="entry name" value="RT_DIRS1"/>
    <property type="match status" value="1"/>
</dbReference>
<evidence type="ECO:0000256" key="2">
    <source>
        <dbReference type="ARBA" id="ARBA00012180"/>
    </source>
</evidence>
<proteinExistence type="inferred from homology"/>
<dbReference type="InterPro" id="IPR043128">
    <property type="entry name" value="Rev_trsase/Diguanyl_cyclase"/>
</dbReference>
<dbReference type="Pfam" id="PF00078">
    <property type="entry name" value="RVT_1"/>
    <property type="match status" value="1"/>
</dbReference>
<dbReference type="InterPro" id="IPR052055">
    <property type="entry name" value="Hepadnavirus_pol/RT"/>
</dbReference>
<keyword evidence="8" id="KW-1185">Reference proteome</keyword>
<keyword evidence="4" id="KW-0812">Transmembrane</keyword>
<dbReference type="CDD" id="cd09275">
    <property type="entry name" value="RNase_HI_RT_DIRS1"/>
    <property type="match status" value="1"/>
</dbReference>
<evidence type="ECO:0000313" key="7">
    <source>
        <dbReference type="EMBL" id="CAJ0948485.1"/>
    </source>
</evidence>
<evidence type="ECO:0000256" key="4">
    <source>
        <dbReference type="SAM" id="Phobius"/>
    </source>
</evidence>
<keyword evidence="4" id="KW-0472">Membrane</keyword>
<comment type="caution">
    <text evidence="7">The sequence shown here is derived from an EMBL/GenBank/DDBJ whole genome shotgun (WGS) entry which is preliminary data.</text>
</comment>
<feature type="region of interest" description="Disordered" evidence="3">
    <location>
        <begin position="168"/>
        <end position="189"/>
    </location>
</feature>
<reference evidence="7" key="1">
    <citation type="submission" date="2023-07" db="EMBL/GenBank/DDBJ databases">
        <authorList>
            <person name="Stuckert A."/>
        </authorList>
    </citation>
    <scope>NUCLEOTIDE SEQUENCE</scope>
</reference>
<dbReference type="Gene3D" id="3.10.10.10">
    <property type="entry name" value="HIV Type 1 Reverse Transcriptase, subunit A, domain 1"/>
    <property type="match status" value="1"/>
</dbReference>
<evidence type="ECO:0000259" key="5">
    <source>
        <dbReference type="PROSITE" id="PS50076"/>
    </source>
</evidence>
<evidence type="ECO:0000259" key="6">
    <source>
        <dbReference type="PROSITE" id="PS50878"/>
    </source>
</evidence>
<gene>
    <name evidence="7" type="ORF">RIMI_LOCUS12182339</name>
</gene>
<name>A0ABN9LR94_9NEOB</name>
<dbReference type="Pfam" id="PF00226">
    <property type="entry name" value="DnaJ"/>
    <property type="match status" value="1"/>
</dbReference>